<feature type="transmembrane region" description="Helical" evidence="3">
    <location>
        <begin position="720"/>
        <end position="743"/>
    </location>
</feature>
<feature type="region of interest" description="Disordered" evidence="2">
    <location>
        <begin position="943"/>
        <end position="975"/>
    </location>
</feature>
<sequence>MSESNVSNNTENKGKNNGDDVGVYVHSESDLTSFARENINFATKDDENKPERMIKGSQSSFPTIKSTIEKIKMPAKLLQKCVDVIFHGRWKMITLNYFERFFMVYSRFVFRHSMAVIIAVTLICLFLGIGHLFRHPVEDSERQFALPHSKAKNDENFYNLAFPGARTRHEIVIFKAISGGSVITNENLHIMKSFHEGLMNLTFTLDETEAKELLEAYNELRNSTSSKQRATEENHLNQTTSEEGGHLRSILESPIVKMNSIEEYELIKRKLIPGQKFGFGAKRNFNKNKFGQNNHSQNSTRNDSNIQSKKKENEKHYLDTEMFTGNDYIAPQIVEEKDSSGKIVKKYKFNFSHVCARVQGGSCRRPSGILWMYKDTKDFGKPIPAPYVINTLTYQSFRTDMWLSPIGMEHEKKTDHVKASRAAILEYQLSDQDKMKRFSFRWEEQFMKYCEKVQRRLQKGDYGDDLRDGSNFLAFTNELDVHSQAHTTNNNIKKKNDTEHIQNDDLVFDELDDIYIAETERVHIKNNTGHEQLSYTIPNIKRINKGATKYLFKGDTANAPLSIFYNARRALSDELTEQTYIHTPKDFAIIGSLVVILLIYGWTVGYGSNIYTSRATSGVCGAIAALLAFIGGAGLCYLAGLEHTSTASAAPFLVLGVGMDDSFVVINSFNMTYPLKNAEDRIVSAVRDCGLSISLTTLTNLLSFAIGTSAGYLAIKNFCILTFVGLLFGYITCLTILLGVLCIDARLEEKKMIKIFGREFFANRKHPDPLVPEMEIPVEKFSTVALIGFLVSQYKHFNDSKVNTQELILIENESSIGKNIDPNEIQVSKITNNFEDASINSPIDEEEIIVKAGQINVLYKSKASVSEEQTQNTTYMNNSGSPSTLFSNKTSSIQSKENIFEAQRKLHSNLGSEKYLENDHKDLSNNFNSSNQIDKLKDKLISISKSEKSNSRSSKKKNEHNKAKHENQSQGKKLIPNFADILDTRLLNYKRGRSNAHSSIQLTENIEVSDYTAEQLKKDKGMVSKSQTESSLLSSPNSGGSYFSESKLQLTNSDFTSSSSSSESETSSSGSELTVFPMEAKQNIGRKSRRFVIKYYATFLTMTSTRVIILILASIFLAVSIYSSIKLKMGLDLKVLAPPSSQVYKFYVNHEQLFNKYGDVTYMMFQATQKLGDNNNSNNNNWWEESFIRDYKELQTKIHDSWFTEIKLDGMVAFYDSLLIKGLPKNSVEYSKMLKAFISSPYNRHFEDDFVFNQNTGELEAWRSVLIPIYLPDTSVRGKYMTDIRKIMGSVPGVKNPIAYSPLFIFYESDVSILPQTLYNMGCALIAVLLASLILMPSISSVIIVIIILCMVDVCIIGMMAQWGLQLNMLTMVNLIMSIGISVDYSTHICHCFAHCSGKDRNTRVIETLGLMGIPIFHGAMSTQFAVTVLAFSDSYVLQTFYKMMTLVVCIGICYGAIILPVILTVFGPMDVIKYTKAEHK</sequence>
<evidence type="ECO:0000256" key="2">
    <source>
        <dbReference type="SAM" id="MobiDB-lite"/>
    </source>
</evidence>
<feature type="transmembrane region" description="Helical" evidence="3">
    <location>
        <begin position="652"/>
        <end position="670"/>
    </location>
</feature>
<dbReference type="InterPro" id="IPR000731">
    <property type="entry name" value="SSD"/>
</dbReference>
<evidence type="ECO:0000256" key="3">
    <source>
        <dbReference type="SAM" id="Phobius"/>
    </source>
</evidence>
<feature type="region of interest" description="Disordered" evidence="2">
    <location>
        <begin position="287"/>
        <end position="309"/>
    </location>
</feature>
<feature type="region of interest" description="Disordered" evidence="2">
    <location>
        <begin position="1019"/>
        <end position="1040"/>
    </location>
</feature>
<accession>A0A7S7LEX2</accession>
<reference evidence="5 6" key="1">
    <citation type="submission" date="2019-09" db="EMBL/GenBank/DDBJ databases">
        <title>Consistent, comparative and evidence-based genome assembly and annotation for Cryptosporidium parvum, C. hominis and C. tyzzeri.</title>
        <authorList>
            <person name="Baptista R.P."/>
            <person name="Li Y."/>
            <person name="Sateriale A."/>
            <person name="Ansell B."/>
            <person name="Jex A."/>
            <person name="Sanders M."/>
            <person name="Brooks K."/>
            <person name="Tracey A."/>
            <person name="Berriman M."/>
            <person name="Striepen B."/>
            <person name="Cotton J.A."/>
            <person name="Kissinger J.C."/>
        </authorList>
    </citation>
    <scope>NUCLEOTIDE SEQUENCE [LARGE SCALE GENOMIC DNA]</scope>
    <source>
        <strain evidence="5 6">IOWA-ATCC</strain>
    </source>
</reference>
<organism evidence="5 6">
    <name type="scientific">Cryptosporidium parvum</name>
    <dbReference type="NCBI Taxonomy" id="5807"/>
    <lineage>
        <taxon>Eukaryota</taxon>
        <taxon>Sar</taxon>
        <taxon>Alveolata</taxon>
        <taxon>Apicomplexa</taxon>
        <taxon>Conoidasida</taxon>
        <taxon>Coccidia</taxon>
        <taxon>Eucoccidiorida</taxon>
        <taxon>Eimeriorina</taxon>
        <taxon>Cryptosporidiidae</taxon>
        <taxon>Cryptosporidium</taxon>
    </lineage>
</organism>
<dbReference type="Proteomes" id="UP000593906">
    <property type="component" value="Chromosome 7"/>
</dbReference>
<feature type="compositionally biased region" description="Polar residues" evidence="2">
    <location>
        <begin position="1"/>
        <end position="11"/>
    </location>
</feature>
<feature type="transmembrane region" description="Helical" evidence="3">
    <location>
        <begin position="1375"/>
        <end position="1396"/>
    </location>
</feature>
<feature type="transmembrane region" description="Helical" evidence="3">
    <location>
        <begin position="1408"/>
        <end position="1432"/>
    </location>
</feature>
<feature type="compositionally biased region" description="Polar residues" evidence="2">
    <location>
        <begin position="287"/>
        <end position="307"/>
    </location>
</feature>
<dbReference type="Pfam" id="PF12349">
    <property type="entry name" value="Sterol-sensing"/>
    <property type="match status" value="1"/>
</dbReference>
<feature type="region of interest" description="Disordered" evidence="2">
    <location>
        <begin position="222"/>
        <end position="245"/>
    </location>
</feature>
<proteinExistence type="inferred from homology"/>
<dbReference type="Gene3D" id="1.20.1640.10">
    <property type="entry name" value="Multidrug efflux transporter AcrB transmembrane domain"/>
    <property type="match status" value="2"/>
</dbReference>
<evidence type="ECO:0000259" key="4">
    <source>
        <dbReference type="PROSITE" id="PS50156"/>
    </source>
</evidence>
<evidence type="ECO:0000313" key="5">
    <source>
        <dbReference type="EMBL" id="QOY40398.1"/>
    </source>
</evidence>
<dbReference type="EMBL" id="CP044416">
    <property type="protein sequence ID" value="QOY40398.1"/>
    <property type="molecule type" value="Genomic_DNA"/>
</dbReference>
<dbReference type="SUPFAM" id="SSF82866">
    <property type="entry name" value="Multidrug efflux transporter AcrB transmembrane domain"/>
    <property type="match status" value="2"/>
</dbReference>
<feature type="domain" description="SSD" evidence="4">
    <location>
        <begin position="586"/>
        <end position="743"/>
    </location>
</feature>
<protein>
    <recommendedName>
        <fullName evidence="4">SSD domain-containing protein</fullName>
    </recommendedName>
</protein>
<feature type="transmembrane region" description="Helical" evidence="3">
    <location>
        <begin position="691"/>
        <end position="714"/>
    </location>
</feature>
<dbReference type="PANTHER" id="PTHR10796">
    <property type="entry name" value="PATCHED-RELATED"/>
    <property type="match status" value="1"/>
</dbReference>
<comment type="similarity">
    <text evidence="1">Belongs to the patched family.</text>
</comment>
<keyword evidence="3" id="KW-0472">Membrane</keyword>
<feature type="transmembrane region" description="Helical" evidence="3">
    <location>
        <begin position="1095"/>
        <end position="1122"/>
    </location>
</feature>
<evidence type="ECO:0000256" key="1">
    <source>
        <dbReference type="ARBA" id="ARBA00005585"/>
    </source>
</evidence>
<dbReference type="GO" id="GO:0016020">
    <property type="term" value="C:membrane"/>
    <property type="evidence" value="ECO:0007669"/>
    <property type="project" value="TreeGrafter"/>
</dbReference>
<dbReference type="PANTHER" id="PTHR10796:SF92">
    <property type="entry name" value="PATCHED-RELATED, ISOFORM A"/>
    <property type="match status" value="1"/>
</dbReference>
<dbReference type="InterPro" id="IPR053958">
    <property type="entry name" value="HMGCR/SNAP/NPC1-like_SSD"/>
</dbReference>
<feature type="transmembrane region" description="Helical" evidence="3">
    <location>
        <begin position="587"/>
        <end position="607"/>
    </location>
</feature>
<feature type="transmembrane region" description="Helical" evidence="3">
    <location>
        <begin position="1318"/>
        <end position="1335"/>
    </location>
</feature>
<gene>
    <name evidence="5" type="ORF">CPATCC_003241</name>
</gene>
<dbReference type="PROSITE" id="PS50156">
    <property type="entry name" value="SSD"/>
    <property type="match status" value="1"/>
</dbReference>
<feature type="transmembrane region" description="Helical" evidence="3">
    <location>
        <begin position="1444"/>
        <end position="1467"/>
    </location>
</feature>
<dbReference type="InterPro" id="IPR051697">
    <property type="entry name" value="Patched_domain-protein"/>
</dbReference>
<keyword evidence="3" id="KW-1133">Transmembrane helix</keyword>
<dbReference type="VEuPathDB" id="CryptoDB:CPATCC_0006590"/>
<evidence type="ECO:0000313" key="6">
    <source>
        <dbReference type="Proteomes" id="UP000593906"/>
    </source>
</evidence>
<feature type="compositionally biased region" description="Low complexity" evidence="2">
    <location>
        <begin position="1024"/>
        <end position="1040"/>
    </location>
</feature>
<keyword evidence="3" id="KW-0812">Transmembrane</keyword>
<feature type="transmembrane region" description="Helical" evidence="3">
    <location>
        <begin position="619"/>
        <end position="640"/>
    </location>
</feature>
<feature type="transmembrane region" description="Helical" evidence="3">
    <location>
        <begin position="1342"/>
        <end position="1363"/>
    </location>
</feature>
<feature type="region of interest" description="Disordered" evidence="2">
    <location>
        <begin position="1"/>
        <end position="23"/>
    </location>
</feature>
<name>A0A7S7LEX2_CRYPV</name>
<feature type="transmembrane region" description="Helical" evidence="3">
    <location>
        <begin position="108"/>
        <end position="133"/>
    </location>
</feature>
<feature type="region of interest" description="Disordered" evidence="2">
    <location>
        <begin position="866"/>
        <end position="887"/>
    </location>
</feature>